<evidence type="ECO:0000313" key="3">
    <source>
        <dbReference type="Proteomes" id="UP000481153"/>
    </source>
</evidence>
<dbReference type="Gene3D" id="3.80.10.10">
    <property type="entry name" value="Ribonuclease Inhibitor"/>
    <property type="match status" value="1"/>
</dbReference>
<reference evidence="2 3" key="1">
    <citation type="submission" date="2019-07" db="EMBL/GenBank/DDBJ databases">
        <title>Genomics analysis of Aphanomyces spp. identifies a new class of oomycete effector associated with host adaptation.</title>
        <authorList>
            <person name="Gaulin E."/>
        </authorList>
    </citation>
    <scope>NUCLEOTIDE SEQUENCE [LARGE SCALE GENOMIC DNA]</scope>
    <source>
        <strain evidence="2 3">ATCC 201684</strain>
    </source>
</reference>
<comment type="caution">
    <text evidence="2">The sequence shown here is derived from an EMBL/GenBank/DDBJ whole genome shotgun (WGS) entry which is preliminary data.</text>
</comment>
<dbReference type="VEuPathDB" id="FungiDB:AeMF1_006464"/>
<accession>A0A6G0W8S6</accession>
<dbReference type="EMBL" id="VJMJ01000301">
    <property type="protein sequence ID" value="KAF0723570.1"/>
    <property type="molecule type" value="Genomic_DNA"/>
</dbReference>
<evidence type="ECO:0000313" key="2">
    <source>
        <dbReference type="EMBL" id="KAF0723570.1"/>
    </source>
</evidence>
<protein>
    <submittedName>
        <fullName evidence="2">Uncharacterized protein</fullName>
    </submittedName>
</protein>
<keyword evidence="3" id="KW-1185">Reference proteome</keyword>
<dbReference type="Pfam" id="PF13516">
    <property type="entry name" value="LRR_6"/>
    <property type="match status" value="1"/>
</dbReference>
<dbReference type="Proteomes" id="UP000481153">
    <property type="component" value="Unassembled WGS sequence"/>
</dbReference>
<name>A0A6G0W8S6_9STRA</name>
<dbReference type="AlphaFoldDB" id="A0A6G0W8S6"/>
<organism evidence="2 3">
    <name type="scientific">Aphanomyces euteiches</name>
    <dbReference type="NCBI Taxonomy" id="100861"/>
    <lineage>
        <taxon>Eukaryota</taxon>
        <taxon>Sar</taxon>
        <taxon>Stramenopiles</taxon>
        <taxon>Oomycota</taxon>
        <taxon>Saprolegniomycetes</taxon>
        <taxon>Saprolegniales</taxon>
        <taxon>Verrucalvaceae</taxon>
        <taxon>Aphanomyces</taxon>
    </lineage>
</organism>
<proteinExistence type="predicted"/>
<gene>
    <name evidence="2" type="ORF">Ae201684_017537</name>
</gene>
<dbReference type="SUPFAM" id="SSF52047">
    <property type="entry name" value="RNI-like"/>
    <property type="match status" value="1"/>
</dbReference>
<dbReference type="InterPro" id="IPR001611">
    <property type="entry name" value="Leu-rich_rpt"/>
</dbReference>
<feature type="region of interest" description="Disordered" evidence="1">
    <location>
        <begin position="1"/>
        <end position="32"/>
    </location>
</feature>
<dbReference type="InterPro" id="IPR032675">
    <property type="entry name" value="LRR_dom_sf"/>
</dbReference>
<evidence type="ECO:0000256" key="1">
    <source>
        <dbReference type="SAM" id="MobiDB-lite"/>
    </source>
</evidence>
<sequence length="345" mass="37756">MLVMTAPSSSPSPFPEDEKTTTTTPATKKWQSDDDAVVRRSVLLHILIVLKQKYGKVDQRISNIARRAELALYTRANSRDEYGNPHTLCKRLHALIVKLYAHQNEAAKKRKGCAAKDTEAPVCKRIKQTATTPVNADVLLDGQEGVLRTICSFLDIASLVAFSSTTHRARDFIPHCITTISLRASNLPCAAPAPWLARFPNVETLVLRGDNRFGFGEIAMENIDMRSNEAVEWLLAGVSGNSVRRLHTLALRHVYCDGLDDPLTTHVAGLVPQLPALRHLQLVGNCMTDVGAIHLSKLRTLETLNVDNNFIGERGGAALNAMASSGSCQLSMEGNLVARGSTPWM</sequence>